<evidence type="ECO:0000313" key="1">
    <source>
        <dbReference type="EMBL" id="KAF2121626.1"/>
    </source>
</evidence>
<proteinExistence type="predicted"/>
<accession>A0A6A5ZQU9</accession>
<dbReference type="EMBL" id="ML977312">
    <property type="protein sequence ID" value="KAF2121626.1"/>
    <property type="molecule type" value="Genomic_DNA"/>
</dbReference>
<sequence>MANLKKSWFLAPTWDIPPTAVCLGHLITDFTDPRYPINPIEGGLMAGPQEITVPGIETEIFTDTSSNFSMEISGDSSTRLGIWGQFLRIIGISTEAKLVLSKGTANKYAFDEMVTQWFSPSATYVSLLVNTKNVRDFLELAGTKKPLYVITGVKSVSGATLSTSRSAGHTYNAKFGVDGAAAGAPMTVGPEFERSSNEGLSITHYKDKPMVFAYQLMKVVLNESKPRASVYVKGAMFETEGMEKQLTFEAIISQTLTPDELGPSGTRKKSKRNGTVEYGTVECFEEGSCGDLRVVAPVKP</sequence>
<gene>
    <name evidence="1" type="ORF">BDV96DRAFT_641012</name>
</gene>
<protein>
    <submittedName>
        <fullName evidence="1">Uncharacterized protein</fullName>
    </submittedName>
</protein>
<keyword evidence="2" id="KW-1185">Reference proteome</keyword>
<dbReference type="AlphaFoldDB" id="A0A6A5ZQU9"/>
<reference evidence="1" key="1">
    <citation type="journal article" date="2020" name="Stud. Mycol.">
        <title>101 Dothideomycetes genomes: a test case for predicting lifestyles and emergence of pathogens.</title>
        <authorList>
            <person name="Haridas S."/>
            <person name="Albert R."/>
            <person name="Binder M."/>
            <person name="Bloem J."/>
            <person name="Labutti K."/>
            <person name="Salamov A."/>
            <person name="Andreopoulos B."/>
            <person name="Baker S."/>
            <person name="Barry K."/>
            <person name="Bills G."/>
            <person name="Bluhm B."/>
            <person name="Cannon C."/>
            <person name="Castanera R."/>
            <person name="Culley D."/>
            <person name="Daum C."/>
            <person name="Ezra D."/>
            <person name="Gonzalez J."/>
            <person name="Henrissat B."/>
            <person name="Kuo A."/>
            <person name="Liang C."/>
            <person name="Lipzen A."/>
            <person name="Lutzoni F."/>
            <person name="Magnuson J."/>
            <person name="Mondo S."/>
            <person name="Nolan M."/>
            <person name="Ohm R."/>
            <person name="Pangilinan J."/>
            <person name="Park H.-J."/>
            <person name="Ramirez L."/>
            <person name="Alfaro M."/>
            <person name="Sun H."/>
            <person name="Tritt A."/>
            <person name="Yoshinaga Y."/>
            <person name="Zwiers L.-H."/>
            <person name="Turgeon B."/>
            <person name="Goodwin S."/>
            <person name="Spatafora J."/>
            <person name="Crous P."/>
            <person name="Grigoriev I."/>
        </authorList>
    </citation>
    <scope>NUCLEOTIDE SEQUENCE</scope>
    <source>
        <strain evidence="1">CBS 627.86</strain>
    </source>
</reference>
<evidence type="ECO:0000313" key="2">
    <source>
        <dbReference type="Proteomes" id="UP000799770"/>
    </source>
</evidence>
<dbReference type="OrthoDB" id="4500473at2759"/>
<organism evidence="1 2">
    <name type="scientific">Lophiotrema nucula</name>
    <dbReference type="NCBI Taxonomy" id="690887"/>
    <lineage>
        <taxon>Eukaryota</taxon>
        <taxon>Fungi</taxon>
        <taxon>Dikarya</taxon>
        <taxon>Ascomycota</taxon>
        <taxon>Pezizomycotina</taxon>
        <taxon>Dothideomycetes</taxon>
        <taxon>Pleosporomycetidae</taxon>
        <taxon>Pleosporales</taxon>
        <taxon>Lophiotremataceae</taxon>
        <taxon>Lophiotrema</taxon>
    </lineage>
</organism>
<name>A0A6A5ZQU9_9PLEO</name>
<dbReference type="Proteomes" id="UP000799770">
    <property type="component" value="Unassembled WGS sequence"/>
</dbReference>